<proteinExistence type="predicted"/>
<name>A0ABN1K8S8_9FLAO</name>
<gene>
    <name evidence="2" type="ORF">GCM10009433_15850</name>
</gene>
<evidence type="ECO:0000313" key="2">
    <source>
        <dbReference type="EMBL" id="GAA0758549.1"/>
    </source>
</evidence>
<reference evidence="2 3" key="1">
    <citation type="journal article" date="2019" name="Int. J. Syst. Evol. Microbiol.">
        <title>The Global Catalogue of Microorganisms (GCM) 10K type strain sequencing project: providing services to taxonomists for standard genome sequencing and annotation.</title>
        <authorList>
            <consortium name="The Broad Institute Genomics Platform"/>
            <consortium name="The Broad Institute Genome Sequencing Center for Infectious Disease"/>
            <person name="Wu L."/>
            <person name="Ma J."/>
        </authorList>
    </citation>
    <scope>NUCLEOTIDE SEQUENCE [LARGE SCALE GENOMIC DNA]</scope>
    <source>
        <strain evidence="2 3">JCM 16231</strain>
    </source>
</reference>
<dbReference type="Proteomes" id="UP001500185">
    <property type="component" value="Unassembled WGS sequence"/>
</dbReference>
<feature type="domain" description="DUF7829" evidence="1">
    <location>
        <begin position="30"/>
        <end position="213"/>
    </location>
</feature>
<keyword evidence="3" id="KW-1185">Reference proteome</keyword>
<organism evidence="2 3">
    <name type="scientific">Psychroflexus lacisalsi</name>
    <dbReference type="NCBI Taxonomy" id="503928"/>
    <lineage>
        <taxon>Bacteria</taxon>
        <taxon>Pseudomonadati</taxon>
        <taxon>Bacteroidota</taxon>
        <taxon>Flavobacteriia</taxon>
        <taxon>Flavobacteriales</taxon>
        <taxon>Flavobacteriaceae</taxon>
        <taxon>Psychroflexus</taxon>
    </lineage>
</organism>
<accession>A0ABN1K8S8</accession>
<evidence type="ECO:0000313" key="3">
    <source>
        <dbReference type="Proteomes" id="UP001500185"/>
    </source>
</evidence>
<sequence>MIDNYIKNLKLCCLDKQHDYNYIKLFDFTEEELKLINSEVKLESILETDKPLLYLLESGRIDFVVYILHSNYLKFDINETDQDKTLFISFVGYYLSQPPEDFKENYLDFEDRILLLFRRGYAIKNEDKDFIIAQKHISDPRHLKHLLFASYALKLNNLKLIYALRNHMDLITCLACLKNDINIGNYKTLDLLIKATIRWSDYQNEIIDYIKKTRKTQYDYLAKKLTEERRSISEKITDPNLRVVLKRLFI</sequence>
<protein>
    <recommendedName>
        <fullName evidence="1">DUF7829 domain-containing protein</fullName>
    </recommendedName>
</protein>
<dbReference type="InterPro" id="IPR057151">
    <property type="entry name" value="DUF7829"/>
</dbReference>
<comment type="caution">
    <text evidence="2">The sequence shown here is derived from an EMBL/GenBank/DDBJ whole genome shotgun (WGS) entry which is preliminary data.</text>
</comment>
<dbReference type="EMBL" id="BAAAGG010000005">
    <property type="protein sequence ID" value="GAA0758549.1"/>
    <property type="molecule type" value="Genomic_DNA"/>
</dbReference>
<evidence type="ECO:0000259" key="1">
    <source>
        <dbReference type="Pfam" id="PF25167"/>
    </source>
</evidence>
<dbReference type="Pfam" id="PF25167">
    <property type="entry name" value="DUF7829"/>
    <property type="match status" value="1"/>
</dbReference>